<proteinExistence type="predicted"/>
<name>A0A644Z012_9ZZZZ</name>
<dbReference type="AlphaFoldDB" id="A0A644Z012"/>
<gene>
    <name evidence="1" type="ORF">SDC9_80792</name>
</gene>
<protein>
    <submittedName>
        <fullName evidence="1">Uncharacterized protein</fullName>
    </submittedName>
</protein>
<organism evidence="1">
    <name type="scientific">bioreactor metagenome</name>
    <dbReference type="NCBI Taxonomy" id="1076179"/>
    <lineage>
        <taxon>unclassified sequences</taxon>
        <taxon>metagenomes</taxon>
        <taxon>ecological metagenomes</taxon>
    </lineage>
</organism>
<sequence>MLQDIGIDNGITGIEKRLIGQLLERPYRFIGYCHPNTEILRLICGIYLPVSAEKHVVFAVYFIHLRRPIIFQSPRLWSVSRINLSFVLPIRQIVRTVRAKTFFHPTRSVHIIFSVGSRKNKWIAKSNRQWISIPDWP</sequence>
<evidence type="ECO:0000313" key="1">
    <source>
        <dbReference type="EMBL" id="MPM34210.1"/>
    </source>
</evidence>
<reference evidence="1" key="1">
    <citation type="submission" date="2019-08" db="EMBL/GenBank/DDBJ databases">
        <authorList>
            <person name="Kucharzyk K."/>
            <person name="Murdoch R.W."/>
            <person name="Higgins S."/>
            <person name="Loffler F."/>
        </authorList>
    </citation>
    <scope>NUCLEOTIDE SEQUENCE</scope>
</reference>
<comment type="caution">
    <text evidence="1">The sequence shown here is derived from an EMBL/GenBank/DDBJ whole genome shotgun (WGS) entry which is preliminary data.</text>
</comment>
<accession>A0A644Z012</accession>
<dbReference type="EMBL" id="VSSQ01006904">
    <property type="protein sequence ID" value="MPM34210.1"/>
    <property type="molecule type" value="Genomic_DNA"/>
</dbReference>